<keyword evidence="2" id="KW-1185">Reference proteome</keyword>
<gene>
    <name evidence="1" type="ORF">PSON_ATCC_30995.1.T2000017</name>
</gene>
<dbReference type="EMBL" id="CAJJDN010000200">
    <property type="protein sequence ID" value="CAD8128926.1"/>
    <property type="molecule type" value="Genomic_DNA"/>
</dbReference>
<evidence type="ECO:0000313" key="1">
    <source>
        <dbReference type="EMBL" id="CAD8128926.1"/>
    </source>
</evidence>
<reference evidence="1" key="1">
    <citation type="submission" date="2021-01" db="EMBL/GenBank/DDBJ databases">
        <authorList>
            <consortium name="Genoscope - CEA"/>
            <person name="William W."/>
        </authorList>
    </citation>
    <scope>NUCLEOTIDE SEQUENCE</scope>
</reference>
<dbReference type="AlphaFoldDB" id="A0A8S1RL64"/>
<proteinExistence type="predicted"/>
<accession>A0A8S1RL64</accession>
<dbReference type="Proteomes" id="UP000692954">
    <property type="component" value="Unassembled WGS sequence"/>
</dbReference>
<sequence length="85" mass="10109">MEIYTTCYYNNSFLDFWDNLIQARTFWVPLFDKYEFVGAFENHVHQYKRTFPLKNNTKSENGTVYFGDGSMGIRNENCIDEAKTI</sequence>
<evidence type="ECO:0000313" key="2">
    <source>
        <dbReference type="Proteomes" id="UP000692954"/>
    </source>
</evidence>
<name>A0A8S1RL64_9CILI</name>
<organism evidence="1 2">
    <name type="scientific">Paramecium sonneborni</name>
    <dbReference type="NCBI Taxonomy" id="65129"/>
    <lineage>
        <taxon>Eukaryota</taxon>
        <taxon>Sar</taxon>
        <taxon>Alveolata</taxon>
        <taxon>Ciliophora</taxon>
        <taxon>Intramacronucleata</taxon>
        <taxon>Oligohymenophorea</taxon>
        <taxon>Peniculida</taxon>
        <taxon>Parameciidae</taxon>
        <taxon>Paramecium</taxon>
    </lineage>
</organism>
<dbReference type="OrthoDB" id="19406at2759"/>
<comment type="caution">
    <text evidence="1">The sequence shown here is derived from an EMBL/GenBank/DDBJ whole genome shotgun (WGS) entry which is preliminary data.</text>
</comment>
<protein>
    <submittedName>
        <fullName evidence="1">Uncharacterized protein</fullName>
    </submittedName>
</protein>